<dbReference type="InterPro" id="IPR011051">
    <property type="entry name" value="RmlC_Cupin_sf"/>
</dbReference>
<dbReference type="PANTHER" id="PTHR31189:SF2">
    <property type="entry name" value="RMLC-LIKE CUPINS SUPERFAMILY PROTEIN"/>
    <property type="match status" value="1"/>
</dbReference>
<dbReference type="AlphaFoldDB" id="A0A9P4NY46"/>
<dbReference type="InterPro" id="IPR006045">
    <property type="entry name" value="Cupin_1"/>
</dbReference>
<dbReference type="EMBL" id="MU007019">
    <property type="protein sequence ID" value="KAF2433815.1"/>
    <property type="molecule type" value="Genomic_DNA"/>
</dbReference>
<dbReference type="Gene3D" id="2.60.120.10">
    <property type="entry name" value="Jelly Rolls"/>
    <property type="match status" value="2"/>
</dbReference>
<keyword evidence="3" id="KW-1185">Reference proteome</keyword>
<proteinExistence type="predicted"/>
<gene>
    <name evidence="2" type="ORF">EJ08DRAFT_628512</name>
</gene>
<dbReference type="InterPro" id="IPR014710">
    <property type="entry name" value="RmlC-like_jellyroll"/>
</dbReference>
<comment type="caution">
    <text evidence="2">The sequence shown here is derived from an EMBL/GenBank/DDBJ whole genome shotgun (WGS) entry which is preliminary data.</text>
</comment>
<organism evidence="2 3">
    <name type="scientific">Tothia fuscella</name>
    <dbReference type="NCBI Taxonomy" id="1048955"/>
    <lineage>
        <taxon>Eukaryota</taxon>
        <taxon>Fungi</taxon>
        <taxon>Dikarya</taxon>
        <taxon>Ascomycota</taxon>
        <taxon>Pezizomycotina</taxon>
        <taxon>Dothideomycetes</taxon>
        <taxon>Pleosporomycetidae</taxon>
        <taxon>Venturiales</taxon>
        <taxon>Cylindrosympodiaceae</taxon>
        <taxon>Tothia</taxon>
    </lineage>
</organism>
<dbReference type="PANTHER" id="PTHR31189">
    <property type="entry name" value="OS03G0336100 PROTEIN-RELATED"/>
    <property type="match status" value="1"/>
</dbReference>
<dbReference type="Pfam" id="PF00190">
    <property type="entry name" value="Cupin_1"/>
    <property type="match status" value="2"/>
</dbReference>
<dbReference type="SUPFAM" id="SSF51182">
    <property type="entry name" value="RmlC-like cupins"/>
    <property type="match status" value="2"/>
</dbReference>
<dbReference type="OrthoDB" id="10263073at2759"/>
<dbReference type="InterPro" id="IPR050253">
    <property type="entry name" value="Seed_Storage-Functional"/>
</dbReference>
<dbReference type="Proteomes" id="UP000800235">
    <property type="component" value="Unassembled WGS sequence"/>
</dbReference>
<accession>A0A9P4NY46</accession>
<evidence type="ECO:0000313" key="3">
    <source>
        <dbReference type="Proteomes" id="UP000800235"/>
    </source>
</evidence>
<evidence type="ECO:0000259" key="1">
    <source>
        <dbReference type="SMART" id="SM00835"/>
    </source>
</evidence>
<feature type="domain" description="Cupin type-1" evidence="1">
    <location>
        <begin position="9"/>
        <end position="151"/>
    </location>
</feature>
<protein>
    <submittedName>
        <fullName evidence="2">RmlC-like cupin</fullName>
    </submittedName>
</protein>
<reference evidence="2" key="1">
    <citation type="journal article" date="2020" name="Stud. Mycol.">
        <title>101 Dothideomycetes genomes: a test case for predicting lifestyles and emergence of pathogens.</title>
        <authorList>
            <person name="Haridas S."/>
            <person name="Albert R."/>
            <person name="Binder M."/>
            <person name="Bloem J."/>
            <person name="Labutti K."/>
            <person name="Salamov A."/>
            <person name="Andreopoulos B."/>
            <person name="Baker S."/>
            <person name="Barry K."/>
            <person name="Bills G."/>
            <person name="Bluhm B."/>
            <person name="Cannon C."/>
            <person name="Castanera R."/>
            <person name="Culley D."/>
            <person name="Daum C."/>
            <person name="Ezra D."/>
            <person name="Gonzalez J."/>
            <person name="Henrissat B."/>
            <person name="Kuo A."/>
            <person name="Liang C."/>
            <person name="Lipzen A."/>
            <person name="Lutzoni F."/>
            <person name="Magnuson J."/>
            <person name="Mondo S."/>
            <person name="Nolan M."/>
            <person name="Ohm R."/>
            <person name="Pangilinan J."/>
            <person name="Park H.-J."/>
            <person name="Ramirez L."/>
            <person name="Alfaro M."/>
            <person name="Sun H."/>
            <person name="Tritt A."/>
            <person name="Yoshinaga Y."/>
            <person name="Zwiers L.-H."/>
            <person name="Turgeon B."/>
            <person name="Goodwin S."/>
            <person name="Spatafora J."/>
            <person name="Crous P."/>
            <person name="Grigoriev I."/>
        </authorList>
    </citation>
    <scope>NUCLEOTIDE SEQUENCE</scope>
    <source>
        <strain evidence="2">CBS 130266</strain>
    </source>
</reference>
<evidence type="ECO:0000313" key="2">
    <source>
        <dbReference type="EMBL" id="KAF2433815.1"/>
    </source>
</evidence>
<name>A0A9P4NY46_9PEZI</name>
<sequence>MSSNSKHVYHLDDAKSTYNSELGSIRTVTASELPILKNLSIKHLKLAAGSIREPHWHANANELAYCLKGSLLVSILDSGSEFASFTISGGEMFHIESGSLHHIENIGTEEAECIIAFRHEQPEDFSLQASFGAMTDAVLGNTYDGPTKSWSRISRDTNARWIIKRDGKPDIPSTAGLPNSHKFNVEGMSPPTVGAVGSARTARSQFWPALHNMAMYSLRIAEDGMREPHWHPETAEMGYVHQGSARMSILDPDGFVDTYTLGPGDMYFIPKAYPHQIEVIGNEEIHFLIFFDQPMPQDVGYRASATALSREVMAATFGVKEGELPVFPFTPKDPLIVGNANKSSKL</sequence>
<dbReference type="SMART" id="SM00835">
    <property type="entry name" value="Cupin_1"/>
    <property type="match status" value="2"/>
</dbReference>
<feature type="domain" description="Cupin type-1" evidence="1">
    <location>
        <begin position="183"/>
        <end position="325"/>
    </location>
</feature>
<dbReference type="CDD" id="cd20306">
    <property type="entry name" value="cupin_OxDC-like"/>
    <property type="match status" value="2"/>
</dbReference>